<feature type="domain" description="Secretion system C-terminal sorting" evidence="3">
    <location>
        <begin position="505"/>
        <end position="571"/>
    </location>
</feature>
<evidence type="ECO:0000313" key="5">
    <source>
        <dbReference type="Proteomes" id="UP000037953"/>
    </source>
</evidence>
<dbReference type="EMBL" id="LJOD01000003">
    <property type="protein sequence ID" value="KPE52028.1"/>
    <property type="molecule type" value="Genomic_DNA"/>
</dbReference>
<evidence type="ECO:0000256" key="2">
    <source>
        <dbReference type="SAM" id="SignalP"/>
    </source>
</evidence>
<dbReference type="PATRIC" id="fig|253.9.peg.3168"/>
<sequence length="572" mass="62883">MTRICILLLMLPVGAVAQNYAEIQTSMKNFYYGSADVADMDNDGKPDVVINGAVDTDGDGQADVSYNEMYKNNGISLVPYANVGNDANHLGDIQFIDFDNDGLLDIISTGLSYTDVVNYKHYRFKNTGNGLVKETVLPGKIYGSMEVIDFDHDGKQDYLINGTQYVEGTGFINELDYYRNTGTGFELTKGWMEGTQNGSFKMVDLNNDNLLDLVILGTNTGSAPLFKVYLNEGGILELSQDFNALSSGKLDFADFNADGYQDIIVSGTDQNDAPYFAVLMNDGTGYLTEQLINTPEIADASISVGDLNNDGYYDFIISGNDEDTNAVVKTFLFNPSNQGFIENIPTGLHYLGGTGFINLLDFDNDNRLDVLLAGFDWADSGYPSLTKIFRSTSPEVNQKPTPPANLNLTKNGNRFHFSWNGATDDKTPVNALRYEIKVGSAPGTSDVAKYTVTTPSWFLDLDPSVQDVYWSVRSIDASKAYSDPSVQGTLTLATREVKTGNQISVYPNPASDKVFIRGEKVSEIGMYSIDGKKLNITLEQDQTINISHLPKGTYLLQLKIKNEITTQKLIIK</sequence>
<dbReference type="PANTHER" id="PTHR44103">
    <property type="entry name" value="PROPROTEIN CONVERTASE P"/>
    <property type="match status" value="1"/>
</dbReference>
<dbReference type="Pfam" id="PF13517">
    <property type="entry name" value="FG-GAP_3"/>
    <property type="match status" value="2"/>
</dbReference>
<reference evidence="5" key="2">
    <citation type="submission" date="2015-09" db="EMBL/GenBank/DDBJ databases">
        <title>Draft genome sequence of a multidrug-resistant Chryseobacterium indologenes isolate from Malaysia.</title>
        <authorList>
            <person name="Yu C.Y."/>
            <person name="Ang G.Y."/>
            <person name="Chan K.-G."/>
        </authorList>
    </citation>
    <scope>NUCLEOTIDE SEQUENCE [LARGE SCALE GENOMIC DNA]</scope>
    <source>
        <strain evidence="5">CI_885</strain>
    </source>
</reference>
<dbReference type="InterPro" id="IPR013517">
    <property type="entry name" value="FG-GAP"/>
</dbReference>
<name>A0A0N0ZXQ9_CHRID</name>
<evidence type="ECO:0000256" key="1">
    <source>
        <dbReference type="ARBA" id="ARBA00022729"/>
    </source>
</evidence>
<dbReference type="Proteomes" id="UP000037953">
    <property type="component" value="Unassembled WGS sequence"/>
</dbReference>
<dbReference type="NCBIfam" id="TIGR04183">
    <property type="entry name" value="Por_Secre_tail"/>
    <property type="match status" value="1"/>
</dbReference>
<accession>A0A0N0ZXQ9</accession>
<comment type="caution">
    <text evidence="4">The sequence shown here is derived from an EMBL/GenBank/DDBJ whole genome shotgun (WGS) entry which is preliminary data.</text>
</comment>
<dbReference type="Gene3D" id="2.60.40.10">
    <property type="entry name" value="Immunoglobulins"/>
    <property type="match status" value="1"/>
</dbReference>
<dbReference type="InterPro" id="IPR013783">
    <property type="entry name" value="Ig-like_fold"/>
</dbReference>
<keyword evidence="1 2" id="KW-0732">Signal</keyword>
<dbReference type="SUPFAM" id="SSF69318">
    <property type="entry name" value="Integrin alpha N-terminal domain"/>
    <property type="match status" value="1"/>
</dbReference>
<evidence type="ECO:0000313" key="4">
    <source>
        <dbReference type="EMBL" id="KPE52028.1"/>
    </source>
</evidence>
<dbReference type="Gene3D" id="2.130.10.130">
    <property type="entry name" value="Integrin alpha, N-terminal"/>
    <property type="match status" value="2"/>
</dbReference>
<organism evidence="4 5">
    <name type="scientific">Chryseobacterium indologenes</name>
    <name type="common">Flavobacterium indologenes</name>
    <dbReference type="NCBI Taxonomy" id="253"/>
    <lineage>
        <taxon>Bacteria</taxon>
        <taxon>Pseudomonadati</taxon>
        <taxon>Bacteroidota</taxon>
        <taxon>Flavobacteriia</taxon>
        <taxon>Flavobacteriales</taxon>
        <taxon>Weeksellaceae</taxon>
        <taxon>Chryseobacterium group</taxon>
        <taxon>Chryseobacterium</taxon>
    </lineage>
</organism>
<dbReference type="InterPro" id="IPR026444">
    <property type="entry name" value="Secre_tail"/>
</dbReference>
<protein>
    <recommendedName>
        <fullName evidence="3">Secretion system C-terminal sorting domain-containing protein</fullName>
    </recommendedName>
</protein>
<feature type="signal peptide" evidence="2">
    <location>
        <begin position="1"/>
        <end position="17"/>
    </location>
</feature>
<evidence type="ECO:0000259" key="3">
    <source>
        <dbReference type="Pfam" id="PF18962"/>
    </source>
</evidence>
<proteinExistence type="predicted"/>
<dbReference type="PANTHER" id="PTHR44103:SF1">
    <property type="entry name" value="PROPROTEIN CONVERTASE P"/>
    <property type="match status" value="1"/>
</dbReference>
<dbReference type="Pfam" id="PF18962">
    <property type="entry name" value="Por_Secre_tail"/>
    <property type="match status" value="1"/>
</dbReference>
<gene>
    <name evidence="4" type="ORF">AOB46_07415</name>
</gene>
<dbReference type="AlphaFoldDB" id="A0A0N0ZXQ9"/>
<feature type="chain" id="PRO_5005865298" description="Secretion system C-terminal sorting domain-containing protein" evidence="2">
    <location>
        <begin position="18"/>
        <end position="572"/>
    </location>
</feature>
<reference evidence="4 5" key="1">
    <citation type="journal article" date="2015" name="Genom Data">
        <title>Draft genome sequence of a multidrug-resistant Chryseobacterium indologenes isolate from Malaysia.</title>
        <authorList>
            <person name="Yu C.Y."/>
            <person name="Ang G.Y."/>
            <person name="Cheng H.J."/>
            <person name="Cheong Y.M."/>
            <person name="Yin W.F."/>
            <person name="Chan K.G."/>
        </authorList>
    </citation>
    <scope>NUCLEOTIDE SEQUENCE [LARGE SCALE GENOMIC DNA]</scope>
    <source>
        <strain evidence="4 5">CI_885</strain>
    </source>
</reference>
<dbReference type="InterPro" id="IPR028994">
    <property type="entry name" value="Integrin_alpha_N"/>
</dbReference>
<dbReference type="RefSeq" id="WP_062697833.1">
    <property type="nucleotide sequence ID" value="NZ_LJOD01000003.1"/>
</dbReference>